<dbReference type="PANTHER" id="PTHR21071">
    <property type="entry name" value="UDP-N-ACETYLENOLPYRUVOYLGLUCOSAMINE REDUCTASE"/>
    <property type="match status" value="1"/>
</dbReference>
<name>A0A9D8KFZ9_9DELT</name>
<evidence type="ECO:0000256" key="1">
    <source>
        <dbReference type="ARBA" id="ARBA00001974"/>
    </source>
</evidence>
<evidence type="ECO:0000256" key="9">
    <source>
        <dbReference type="ARBA" id="ARBA00022857"/>
    </source>
</evidence>
<dbReference type="InterPro" id="IPR016169">
    <property type="entry name" value="FAD-bd_PCMH_sub2"/>
</dbReference>
<evidence type="ECO:0000256" key="11">
    <source>
        <dbReference type="ARBA" id="ARBA00022984"/>
    </source>
</evidence>
<evidence type="ECO:0000256" key="8">
    <source>
        <dbReference type="ARBA" id="ARBA00022827"/>
    </source>
</evidence>
<keyword evidence="7 16" id="KW-0285">Flavoprotein</keyword>
<keyword evidence="13 16" id="KW-0131">Cell cycle</keyword>
<keyword evidence="10 16" id="KW-0133">Cell shape</keyword>
<dbReference type="PROSITE" id="PS51387">
    <property type="entry name" value="FAD_PCMH"/>
    <property type="match status" value="1"/>
</dbReference>
<dbReference type="NCBIfam" id="NF010480">
    <property type="entry name" value="PRK13905.1"/>
    <property type="match status" value="1"/>
</dbReference>
<dbReference type="InterPro" id="IPR016166">
    <property type="entry name" value="FAD-bd_PCMH"/>
</dbReference>
<keyword evidence="5 16" id="KW-0963">Cytoplasm</keyword>
<comment type="pathway">
    <text evidence="4 16">Cell wall biogenesis; peptidoglycan biosynthesis.</text>
</comment>
<dbReference type="HAMAP" id="MF_00037">
    <property type="entry name" value="MurB"/>
    <property type="match status" value="1"/>
</dbReference>
<feature type="active site" description="Proton donor" evidence="16">
    <location>
        <position position="218"/>
    </location>
</feature>
<dbReference type="Gene3D" id="3.30.465.10">
    <property type="match status" value="1"/>
</dbReference>
<reference evidence="19" key="2">
    <citation type="submission" date="2021-01" db="EMBL/GenBank/DDBJ databases">
        <authorList>
            <person name="Hahn C.R."/>
            <person name="Youssef N.H."/>
            <person name="Elshahed M."/>
        </authorList>
    </citation>
    <scope>NUCLEOTIDE SEQUENCE</scope>
    <source>
        <strain evidence="19">Zod_Metabat.24</strain>
    </source>
</reference>
<dbReference type="SUPFAM" id="SSF56194">
    <property type="entry name" value="Uridine diphospho-N-Acetylenolpyruvylglucosamine reductase, MurB, C-terminal domain"/>
    <property type="match status" value="1"/>
</dbReference>
<protein>
    <recommendedName>
        <fullName evidence="16">UDP-N-acetylenolpyruvoylglucosamine reductase</fullName>
        <ecNumber evidence="16">1.3.1.98</ecNumber>
    </recommendedName>
    <alternativeName>
        <fullName evidence="16">UDP-N-acetylmuramate dehydrogenase</fullName>
    </alternativeName>
</protein>
<dbReference type="InterPro" id="IPR003170">
    <property type="entry name" value="MurB"/>
</dbReference>
<dbReference type="NCBIfam" id="TIGR00179">
    <property type="entry name" value="murB"/>
    <property type="match status" value="1"/>
</dbReference>
<evidence type="ECO:0000256" key="3">
    <source>
        <dbReference type="ARBA" id="ARBA00004496"/>
    </source>
</evidence>
<comment type="function">
    <text evidence="2 16">Cell wall formation.</text>
</comment>
<dbReference type="GO" id="GO:0009252">
    <property type="term" value="P:peptidoglycan biosynthetic process"/>
    <property type="evidence" value="ECO:0007669"/>
    <property type="project" value="UniProtKB-UniRule"/>
</dbReference>
<feature type="active site" evidence="16">
    <location>
        <position position="291"/>
    </location>
</feature>
<dbReference type="GO" id="GO:0008762">
    <property type="term" value="F:UDP-N-acetylmuramate dehydrogenase activity"/>
    <property type="evidence" value="ECO:0007669"/>
    <property type="project" value="UniProtKB-UniRule"/>
</dbReference>
<dbReference type="EC" id="1.3.1.98" evidence="16"/>
<evidence type="ECO:0000256" key="12">
    <source>
        <dbReference type="ARBA" id="ARBA00023002"/>
    </source>
</evidence>
<dbReference type="InterPro" id="IPR016167">
    <property type="entry name" value="FAD-bd_PCMH_sub1"/>
</dbReference>
<evidence type="ECO:0000256" key="10">
    <source>
        <dbReference type="ARBA" id="ARBA00022960"/>
    </source>
</evidence>
<evidence type="ECO:0000256" key="4">
    <source>
        <dbReference type="ARBA" id="ARBA00004752"/>
    </source>
</evidence>
<evidence type="ECO:0000313" key="19">
    <source>
        <dbReference type="EMBL" id="MBN1573788.1"/>
    </source>
</evidence>
<evidence type="ECO:0000259" key="18">
    <source>
        <dbReference type="PROSITE" id="PS51387"/>
    </source>
</evidence>
<evidence type="ECO:0000256" key="17">
    <source>
        <dbReference type="SAM" id="MobiDB-lite"/>
    </source>
</evidence>
<dbReference type="GO" id="GO:0005829">
    <property type="term" value="C:cytosol"/>
    <property type="evidence" value="ECO:0007669"/>
    <property type="project" value="TreeGrafter"/>
</dbReference>
<keyword evidence="8 16" id="KW-0274">FAD</keyword>
<accession>A0A9D8KFZ9</accession>
<keyword evidence="6 16" id="KW-0132">Cell division</keyword>
<sequence>MDIEKTVRGEVRRGERMEFHTTYGIGGPVDLFIVPADTDDLAAAVKYLAGAGIPVFPLGMGSNVLVSDSGFRGAVVCLRGMKNIKEAGENKIFAEAGVPLSQLVEKAASKALSGLEFASGIPGSVGGAVVMNAGAYGAEMEGVILEVTFVEKGGSVKTVSRKDMDFRYRRLVMGEGEIVSSALFLLKPDKEEAVRRRMGENNEKRREKHPLGAKSAGSVFKNPKGPGSEPAGKIIEGLGLKGKRIGDAEVSPLHGNFIVNLGKASARDVLELINIIRKRAMEERGIDLQLEVKVLGEDR</sequence>
<feature type="active site" evidence="16">
    <location>
        <position position="169"/>
    </location>
</feature>
<dbReference type="InterPro" id="IPR036318">
    <property type="entry name" value="FAD-bd_PCMH-like_sf"/>
</dbReference>
<dbReference type="InterPro" id="IPR006094">
    <property type="entry name" value="Oxid_FAD_bind_N"/>
</dbReference>
<dbReference type="Gene3D" id="3.90.78.10">
    <property type="entry name" value="UDP-N-acetylenolpyruvoylglucosamine reductase, C-terminal domain"/>
    <property type="match status" value="1"/>
</dbReference>
<evidence type="ECO:0000256" key="2">
    <source>
        <dbReference type="ARBA" id="ARBA00003921"/>
    </source>
</evidence>
<evidence type="ECO:0000256" key="13">
    <source>
        <dbReference type="ARBA" id="ARBA00023306"/>
    </source>
</evidence>
<gene>
    <name evidence="16 19" type="primary">murB</name>
    <name evidence="19" type="ORF">JW984_11385</name>
</gene>
<keyword evidence="11 16" id="KW-0573">Peptidoglycan synthesis</keyword>
<dbReference type="GO" id="GO:0051301">
    <property type="term" value="P:cell division"/>
    <property type="evidence" value="ECO:0007669"/>
    <property type="project" value="UniProtKB-KW"/>
</dbReference>
<dbReference type="GO" id="GO:0008360">
    <property type="term" value="P:regulation of cell shape"/>
    <property type="evidence" value="ECO:0007669"/>
    <property type="project" value="UniProtKB-KW"/>
</dbReference>
<evidence type="ECO:0000256" key="16">
    <source>
        <dbReference type="HAMAP-Rule" id="MF_00037"/>
    </source>
</evidence>
<dbReference type="EMBL" id="JAFGIX010000055">
    <property type="protein sequence ID" value="MBN1573788.1"/>
    <property type="molecule type" value="Genomic_DNA"/>
</dbReference>
<comment type="caution">
    <text evidence="19">The sequence shown here is derived from an EMBL/GenBank/DDBJ whole genome shotgun (WGS) entry which is preliminary data.</text>
</comment>
<comment type="similarity">
    <text evidence="16">Belongs to the MurB family.</text>
</comment>
<dbReference type="Proteomes" id="UP000809273">
    <property type="component" value="Unassembled WGS sequence"/>
</dbReference>
<evidence type="ECO:0000256" key="15">
    <source>
        <dbReference type="ARBA" id="ARBA00048914"/>
    </source>
</evidence>
<reference evidence="19" key="1">
    <citation type="journal article" date="2021" name="Environ. Microbiol.">
        <title>Genomic characterization of three novel Desulfobacterota classes expand the metabolic and phylogenetic diversity of the phylum.</title>
        <authorList>
            <person name="Murphy C.L."/>
            <person name="Biggerstaff J."/>
            <person name="Eichhorn A."/>
            <person name="Ewing E."/>
            <person name="Shahan R."/>
            <person name="Soriano D."/>
            <person name="Stewart S."/>
            <person name="VanMol K."/>
            <person name="Walker R."/>
            <person name="Walters P."/>
            <person name="Elshahed M.S."/>
            <person name="Youssef N.H."/>
        </authorList>
    </citation>
    <scope>NUCLEOTIDE SEQUENCE</scope>
    <source>
        <strain evidence="19">Zod_Metabat.24</strain>
    </source>
</reference>
<dbReference type="InterPro" id="IPR036635">
    <property type="entry name" value="MurB_C_sf"/>
</dbReference>
<evidence type="ECO:0000256" key="14">
    <source>
        <dbReference type="ARBA" id="ARBA00023316"/>
    </source>
</evidence>
<comment type="catalytic activity">
    <reaction evidence="15 16">
        <text>UDP-N-acetyl-alpha-D-muramate + NADP(+) = UDP-N-acetyl-3-O-(1-carboxyvinyl)-alpha-D-glucosamine + NADPH + H(+)</text>
        <dbReference type="Rhea" id="RHEA:12248"/>
        <dbReference type="ChEBI" id="CHEBI:15378"/>
        <dbReference type="ChEBI" id="CHEBI:57783"/>
        <dbReference type="ChEBI" id="CHEBI:58349"/>
        <dbReference type="ChEBI" id="CHEBI:68483"/>
        <dbReference type="ChEBI" id="CHEBI:70757"/>
        <dbReference type="EC" id="1.3.1.98"/>
    </reaction>
</comment>
<organism evidence="19 20">
    <name type="scientific">Candidatus Zymogenus saltonus</name>
    <dbReference type="NCBI Taxonomy" id="2844893"/>
    <lineage>
        <taxon>Bacteria</taxon>
        <taxon>Deltaproteobacteria</taxon>
        <taxon>Candidatus Zymogenia</taxon>
        <taxon>Candidatus Zymogeniales</taxon>
        <taxon>Candidatus Zymogenaceae</taxon>
        <taxon>Candidatus Zymogenus</taxon>
    </lineage>
</organism>
<evidence type="ECO:0000256" key="5">
    <source>
        <dbReference type="ARBA" id="ARBA00022490"/>
    </source>
</evidence>
<keyword evidence="14 16" id="KW-0961">Cell wall biogenesis/degradation</keyword>
<dbReference type="SUPFAM" id="SSF56176">
    <property type="entry name" value="FAD-binding/transporter-associated domain-like"/>
    <property type="match status" value="1"/>
</dbReference>
<feature type="region of interest" description="Disordered" evidence="17">
    <location>
        <begin position="197"/>
        <end position="228"/>
    </location>
</feature>
<evidence type="ECO:0000256" key="6">
    <source>
        <dbReference type="ARBA" id="ARBA00022618"/>
    </source>
</evidence>
<evidence type="ECO:0000256" key="7">
    <source>
        <dbReference type="ARBA" id="ARBA00022630"/>
    </source>
</evidence>
<dbReference type="Pfam" id="PF01565">
    <property type="entry name" value="FAD_binding_4"/>
    <property type="match status" value="1"/>
</dbReference>
<dbReference type="PANTHER" id="PTHR21071:SF4">
    <property type="entry name" value="UDP-N-ACETYLENOLPYRUVOYLGLUCOSAMINE REDUCTASE"/>
    <property type="match status" value="1"/>
</dbReference>
<dbReference type="AlphaFoldDB" id="A0A9D8KFZ9"/>
<dbReference type="InterPro" id="IPR011601">
    <property type="entry name" value="MurB_C"/>
</dbReference>
<comment type="cofactor">
    <cofactor evidence="1 16">
        <name>FAD</name>
        <dbReference type="ChEBI" id="CHEBI:57692"/>
    </cofactor>
</comment>
<keyword evidence="9 16" id="KW-0521">NADP</keyword>
<dbReference type="Gene3D" id="3.30.43.10">
    <property type="entry name" value="Uridine Diphospho-n-acetylenolpyruvylglucosamine Reductase, domain 2"/>
    <property type="match status" value="1"/>
</dbReference>
<comment type="subcellular location">
    <subcellularLocation>
        <location evidence="3 16">Cytoplasm</location>
    </subcellularLocation>
</comment>
<keyword evidence="12 16" id="KW-0560">Oxidoreductase</keyword>
<dbReference type="Pfam" id="PF02873">
    <property type="entry name" value="MurB_C"/>
    <property type="match status" value="1"/>
</dbReference>
<feature type="domain" description="FAD-binding PCMH-type" evidence="18">
    <location>
        <begin position="24"/>
        <end position="189"/>
    </location>
</feature>
<evidence type="ECO:0000313" key="20">
    <source>
        <dbReference type="Proteomes" id="UP000809273"/>
    </source>
</evidence>
<dbReference type="GO" id="GO:0071949">
    <property type="term" value="F:FAD binding"/>
    <property type="evidence" value="ECO:0007669"/>
    <property type="project" value="InterPro"/>
</dbReference>
<proteinExistence type="inferred from homology"/>
<dbReference type="GO" id="GO:0071555">
    <property type="term" value="P:cell wall organization"/>
    <property type="evidence" value="ECO:0007669"/>
    <property type="project" value="UniProtKB-KW"/>
</dbReference>